<feature type="domain" description="Amidohydrolase 3" evidence="1">
    <location>
        <begin position="58"/>
        <end position="539"/>
    </location>
</feature>
<accession>H0E9Q0</accession>
<dbReference type="PANTHER" id="PTHR22642:SF2">
    <property type="entry name" value="PROTEIN LONG AFTER FAR-RED 3"/>
    <property type="match status" value="1"/>
</dbReference>
<evidence type="ECO:0000259" key="1">
    <source>
        <dbReference type="Pfam" id="PF07969"/>
    </source>
</evidence>
<dbReference type="InterPro" id="IPR032466">
    <property type="entry name" value="Metal_Hydrolase"/>
</dbReference>
<dbReference type="PANTHER" id="PTHR22642">
    <property type="entry name" value="IMIDAZOLONEPROPIONASE"/>
    <property type="match status" value="1"/>
</dbReference>
<dbReference type="Pfam" id="PF07969">
    <property type="entry name" value="Amidohydro_3"/>
    <property type="match status" value="1"/>
</dbReference>
<protein>
    <recommendedName>
        <fullName evidence="1">Amidohydrolase 3 domain-containing protein</fullName>
    </recommendedName>
</protein>
<evidence type="ECO:0000313" key="3">
    <source>
        <dbReference type="Proteomes" id="UP000005143"/>
    </source>
</evidence>
<dbReference type="RefSeq" id="WP_007577786.1">
    <property type="nucleotide sequence ID" value="NZ_AGUD01000266.1"/>
</dbReference>
<organism evidence="2 3">
    <name type="scientific">Patulibacter medicamentivorans</name>
    <dbReference type="NCBI Taxonomy" id="1097667"/>
    <lineage>
        <taxon>Bacteria</taxon>
        <taxon>Bacillati</taxon>
        <taxon>Actinomycetota</taxon>
        <taxon>Thermoleophilia</taxon>
        <taxon>Solirubrobacterales</taxon>
        <taxon>Patulibacteraceae</taxon>
        <taxon>Patulibacter</taxon>
    </lineage>
</organism>
<comment type="caution">
    <text evidence="2">The sequence shown here is derived from an EMBL/GenBank/DDBJ whole genome shotgun (WGS) entry which is preliminary data.</text>
</comment>
<dbReference type="AlphaFoldDB" id="H0E9Q0"/>
<dbReference type="Gene3D" id="3.10.310.70">
    <property type="match status" value="1"/>
</dbReference>
<dbReference type="PATRIC" id="fig|1097667.3.peg.3541"/>
<dbReference type="CDD" id="cd01300">
    <property type="entry name" value="YtcJ_like"/>
    <property type="match status" value="1"/>
</dbReference>
<dbReference type="InterPro" id="IPR033932">
    <property type="entry name" value="YtcJ-like"/>
</dbReference>
<proteinExistence type="predicted"/>
<name>H0E9Q0_9ACTN</name>
<sequence length="543" mass="57656">MAKTPTTTTADLAVLGAAVRTLDPARPTASAIAIRDGVIVAVGDDAEVRESCDATTTVVDGSGLSIVPGLVDSHLHPIWGSELAVGVDLRGLKDLDAVRDALAAERRRVGDGAWIRGWGLDYAAFAGRPIEAAAIEDAIAGAPTLLLFFDIHTALASPAALRLAGIDGPVAFEDASEVVCRDGAPTGELREMSAYGAVLEAAPAPTPAAYRRQVAATLRRLAGLGLTGGHVMDGSPETFAILRELEAAGELPLRLVVPLWQTPDVSDERIAEQLPLLHERGRRWRGGVAKLFADGVVDSGTAWLYEPDALGGGRAPFWPDPARYAEVVARFARAGFQCVTHACGDRAVAAALDAYRDAAARPENGAPHRIEHLETLTDHDLARLAAEDVVASMQPLHMQWRAGDGSDSWATRLGPERAGRAFRTRDVLDAGARLALGSDWPVAQEDPRLGMAWARLRRTPGQRDAPVFEPDQALDGLEALRGYSDWAAATVGEQARQGRIAPGFVADLSGFADDPVRTPADELPELPIRLTVVDGEVVHRDRG</sequence>
<dbReference type="Gene3D" id="2.30.40.10">
    <property type="entry name" value="Urease, subunit C, domain 1"/>
    <property type="match status" value="1"/>
</dbReference>
<dbReference type="InterPro" id="IPR011059">
    <property type="entry name" value="Metal-dep_hydrolase_composite"/>
</dbReference>
<dbReference type="Gene3D" id="3.20.20.140">
    <property type="entry name" value="Metal-dependent hydrolases"/>
    <property type="match status" value="1"/>
</dbReference>
<dbReference type="GO" id="GO:0016810">
    <property type="term" value="F:hydrolase activity, acting on carbon-nitrogen (but not peptide) bonds"/>
    <property type="evidence" value="ECO:0007669"/>
    <property type="project" value="InterPro"/>
</dbReference>
<reference evidence="2 3" key="1">
    <citation type="journal article" date="2013" name="Biodegradation">
        <title>Quantitative proteomic analysis of ibuprofen-degrading Patulibacter sp. strain I11.</title>
        <authorList>
            <person name="Almeida B."/>
            <person name="Kjeldal H."/>
            <person name="Lolas I."/>
            <person name="Knudsen A.D."/>
            <person name="Carvalho G."/>
            <person name="Nielsen K.L."/>
            <person name="Barreto Crespo M.T."/>
            <person name="Stensballe A."/>
            <person name="Nielsen J.L."/>
        </authorList>
    </citation>
    <scope>NUCLEOTIDE SEQUENCE [LARGE SCALE GENOMIC DNA]</scope>
    <source>
        <strain evidence="2 3">I11</strain>
    </source>
</reference>
<dbReference type="Proteomes" id="UP000005143">
    <property type="component" value="Unassembled WGS sequence"/>
</dbReference>
<dbReference type="OrthoDB" id="3238066at2"/>
<evidence type="ECO:0000313" key="2">
    <source>
        <dbReference type="EMBL" id="EHN09594.1"/>
    </source>
</evidence>
<gene>
    <name evidence="2" type="ORF">PAI11_35700</name>
</gene>
<dbReference type="EMBL" id="AGUD01000266">
    <property type="protein sequence ID" value="EHN09594.1"/>
    <property type="molecule type" value="Genomic_DNA"/>
</dbReference>
<dbReference type="SUPFAM" id="SSF51338">
    <property type="entry name" value="Composite domain of metallo-dependent hydrolases"/>
    <property type="match status" value="1"/>
</dbReference>
<dbReference type="InterPro" id="IPR013108">
    <property type="entry name" value="Amidohydro_3"/>
</dbReference>
<dbReference type="SUPFAM" id="SSF51556">
    <property type="entry name" value="Metallo-dependent hydrolases"/>
    <property type="match status" value="1"/>
</dbReference>
<keyword evidence="3" id="KW-1185">Reference proteome</keyword>